<dbReference type="InterPro" id="IPR001680">
    <property type="entry name" value="WD40_rpt"/>
</dbReference>
<evidence type="ECO:0000256" key="1">
    <source>
        <dbReference type="ARBA" id="ARBA00002355"/>
    </source>
</evidence>
<dbReference type="SMART" id="SM00320">
    <property type="entry name" value="WD40"/>
    <property type="match status" value="5"/>
</dbReference>
<evidence type="ECO:0000313" key="8">
    <source>
        <dbReference type="Proteomes" id="UP001174694"/>
    </source>
</evidence>
<proteinExistence type="inferred from homology"/>
<keyword evidence="6" id="KW-0698">rRNA processing</keyword>
<feature type="repeat" description="WD" evidence="5">
    <location>
        <begin position="82"/>
        <end position="123"/>
    </location>
</feature>
<evidence type="ECO:0000256" key="2">
    <source>
        <dbReference type="ARBA" id="ARBA00010143"/>
    </source>
</evidence>
<evidence type="ECO:0000256" key="4">
    <source>
        <dbReference type="ARBA" id="ARBA00022737"/>
    </source>
</evidence>
<feature type="repeat" description="WD" evidence="5">
    <location>
        <begin position="124"/>
        <end position="155"/>
    </location>
</feature>
<dbReference type="AlphaFoldDB" id="A0AA38S3L9"/>
<keyword evidence="3 5" id="KW-0853">WD repeat</keyword>
<dbReference type="EMBL" id="JANBVO010000003">
    <property type="protein sequence ID" value="KAJ9155615.1"/>
    <property type="molecule type" value="Genomic_DNA"/>
</dbReference>
<comment type="subcellular location">
    <subcellularLocation>
        <location evidence="6">Nucleus</location>
    </subcellularLocation>
</comment>
<keyword evidence="4" id="KW-0677">Repeat</keyword>
<keyword evidence="8" id="KW-1185">Reference proteome</keyword>
<dbReference type="InterPro" id="IPR036322">
    <property type="entry name" value="WD40_repeat_dom_sf"/>
</dbReference>
<comment type="similarity">
    <text evidence="2 6">Belongs to the WD repeat IPI3/WDR18 family.</text>
</comment>
<dbReference type="PANTHER" id="PTHR18763:SF0">
    <property type="entry name" value="WD REPEAT-CONTAINING PROTEIN 18"/>
    <property type="match status" value="1"/>
</dbReference>
<dbReference type="InterPro" id="IPR015943">
    <property type="entry name" value="WD40/YVTN_repeat-like_dom_sf"/>
</dbReference>
<dbReference type="Proteomes" id="UP001174694">
    <property type="component" value="Unassembled WGS sequence"/>
</dbReference>
<protein>
    <recommendedName>
        <fullName evidence="6">Pre-rRNA-processing protein IPI3</fullName>
    </recommendedName>
</protein>
<dbReference type="InterPro" id="IPR019775">
    <property type="entry name" value="WD40_repeat_CS"/>
</dbReference>
<dbReference type="GO" id="GO:0005656">
    <property type="term" value="C:nuclear pre-replicative complex"/>
    <property type="evidence" value="ECO:0007669"/>
    <property type="project" value="TreeGrafter"/>
</dbReference>
<dbReference type="GO" id="GO:0006364">
    <property type="term" value="P:rRNA processing"/>
    <property type="evidence" value="ECO:0007669"/>
    <property type="project" value="UniProtKB-UniRule"/>
</dbReference>
<evidence type="ECO:0000313" key="7">
    <source>
        <dbReference type="EMBL" id="KAJ9155615.1"/>
    </source>
</evidence>
<dbReference type="InterPro" id="IPR045227">
    <property type="entry name" value="WDR18/Ipi3/RID3"/>
</dbReference>
<sequence length="449" mass="48687">MLVEEFFSAICGPPLASNTAISKDVGIYAHTLWPSYAAKSSFKKSQTPPNCLVANETHVFAAQNDRAYVHVYSRMRGNQEAFVPFTEKIRCLTLAGDGTVLVLGSAEGRVMLWETCTGRLVTTPATHVQAVSCLAATPYHLLTGSEDSNVHVWNLTQLLELGSTAEFEPERRLSNHRGAITGLVAGQGINPDTSICVSASRDKTCIIWNYQTGVTLRTLLFPSSPLCIALDPCSRALYVSSEDGSIFSIGFFGTKALLGPQSDEAASTVVQVSQPFGAVPSESRPATCLGVSYDGSVLLSGHPKGQIHLWNLGDSGANSSIRELGNLNAAVTNIVFVSPLSSEQKPTKPWTVVKPTQAEGQYTLTTQFEADFGTETRFNSMLETPGFSQEVLESAILSLQQPSAPTSGREEDMQRQIDELWEIINQQRALQKETVQRLAEHKSNKTARS</sequence>
<comment type="subunit">
    <text evidence="6">Component of the RIX1 complex, composed of IPI1, RIX1/IPI2 and IPI3 in a 1:2:2 stoichiometry. The complex interacts (via RIX1) with MDN1 (via its hexameric AAA ATPase ring) and the pre-60S ribosome particles.</text>
</comment>
<comment type="function">
    <text evidence="1 6">Component of the RIX1 complex required for processing of ITS2 sequences from 35S pre-rRNA.</text>
</comment>
<dbReference type="Pfam" id="PF00400">
    <property type="entry name" value="WD40"/>
    <property type="match status" value="2"/>
</dbReference>
<gene>
    <name evidence="7" type="ORF">NKR23_g1932</name>
</gene>
<evidence type="ECO:0000256" key="5">
    <source>
        <dbReference type="PROSITE-ProRule" id="PRU00221"/>
    </source>
</evidence>
<accession>A0AA38S3L9</accession>
<keyword evidence="6" id="KW-0539">Nucleus</keyword>
<dbReference type="PROSITE" id="PS50082">
    <property type="entry name" value="WD_REPEATS_2"/>
    <property type="match status" value="2"/>
</dbReference>
<reference evidence="7" key="1">
    <citation type="submission" date="2022-07" db="EMBL/GenBank/DDBJ databases">
        <title>Fungi with potential for degradation of polypropylene.</title>
        <authorList>
            <person name="Gostincar C."/>
        </authorList>
    </citation>
    <scope>NUCLEOTIDE SEQUENCE</scope>
    <source>
        <strain evidence="7">EXF-13308</strain>
    </source>
</reference>
<organism evidence="7 8">
    <name type="scientific">Pleurostoma richardsiae</name>
    <dbReference type="NCBI Taxonomy" id="41990"/>
    <lineage>
        <taxon>Eukaryota</taxon>
        <taxon>Fungi</taxon>
        <taxon>Dikarya</taxon>
        <taxon>Ascomycota</taxon>
        <taxon>Pezizomycotina</taxon>
        <taxon>Sordariomycetes</taxon>
        <taxon>Sordariomycetidae</taxon>
        <taxon>Calosphaeriales</taxon>
        <taxon>Pleurostomataceae</taxon>
        <taxon>Pleurostoma</taxon>
    </lineage>
</organism>
<name>A0AA38S3L9_9PEZI</name>
<dbReference type="GO" id="GO:0006261">
    <property type="term" value="P:DNA-templated DNA replication"/>
    <property type="evidence" value="ECO:0007669"/>
    <property type="project" value="TreeGrafter"/>
</dbReference>
<dbReference type="PROSITE" id="PS00678">
    <property type="entry name" value="WD_REPEATS_1"/>
    <property type="match status" value="1"/>
</dbReference>
<comment type="caution">
    <text evidence="7">The sequence shown here is derived from an EMBL/GenBank/DDBJ whole genome shotgun (WGS) entry which is preliminary data.</text>
</comment>
<dbReference type="GO" id="GO:0120330">
    <property type="term" value="C:rixosome complex"/>
    <property type="evidence" value="ECO:0007669"/>
    <property type="project" value="UniProtKB-UniRule"/>
</dbReference>
<evidence type="ECO:0000256" key="3">
    <source>
        <dbReference type="ARBA" id="ARBA00022574"/>
    </source>
</evidence>
<evidence type="ECO:0000256" key="6">
    <source>
        <dbReference type="RuleBase" id="RU369067"/>
    </source>
</evidence>
<dbReference type="Gene3D" id="2.130.10.10">
    <property type="entry name" value="YVTN repeat-like/Quinoprotein amine dehydrogenase"/>
    <property type="match status" value="2"/>
</dbReference>
<dbReference type="PANTHER" id="PTHR18763">
    <property type="entry name" value="WD-REPEAT PROTEIN 18"/>
    <property type="match status" value="1"/>
</dbReference>
<dbReference type="FunFam" id="2.130.10.10:FF:000929">
    <property type="entry name" value="Ribosomal assembly complex component Ipi3"/>
    <property type="match status" value="1"/>
</dbReference>
<dbReference type="SUPFAM" id="SSF50978">
    <property type="entry name" value="WD40 repeat-like"/>
    <property type="match status" value="1"/>
</dbReference>